<dbReference type="EMBL" id="JAIBOA010000006">
    <property type="protein sequence ID" value="MBW8482916.1"/>
    <property type="molecule type" value="Genomic_DNA"/>
</dbReference>
<dbReference type="NCBIfam" id="NF041390">
    <property type="entry name" value="TadE_Rv3655c"/>
    <property type="match status" value="1"/>
</dbReference>
<accession>A0ABS7FR87</accession>
<protein>
    <recommendedName>
        <fullName evidence="4">Pilus assembly protein TadE</fullName>
    </recommendedName>
</protein>
<reference evidence="2 3" key="1">
    <citation type="submission" date="2021-07" db="EMBL/GenBank/DDBJ databases">
        <title>Actinomadura sp. PM05-2 isolated from lichen.</title>
        <authorList>
            <person name="Somphong A."/>
            <person name="Phongsopitanun W."/>
            <person name="Tanasupawat S."/>
            <person name="Peongsungnone V."/>
        </authorList>
    </citation>
    <scope>NUCLEOTIDE SEQUENCE [LARGE SCALE GENOMIC DNA]</scope>
    <source>
        <strain evidence="2 3">PM05-2</strain>
    </source>
</reference>
<gene>
    <name evidence="2" type="ORF">K1Y72_11090</name>
</gene>
<dbReference type="Proteomes" id="UP000774570">
    <property type="component" value="Unassembled WGS sequence"/>
</dbReference>
<evidence type="ECO:0000313" key="3">
    <source>
        <dbReference type="Proteomes" id="UP000774570"/>
    </source>
</evidence>
<comment type="caution">
    <text evidence="2">The sequence shown here is derived from an EMBL/GenBank/DDBJ whole genome shotgun (WGS) entry which is preliminary data.</text>
</comment>
<proteinExistence type="predicted"/>
<dbReference type="RefSeq" id="WP_220165792.1">
    <property type="nucleotide sequence ID" value="NZ_JAIBOA010000006.1"/>
</dbReference>
<sequence length="122" mass="12354">MVTAEVALALPVLVFVTAAALWGIACASTRLTCADVARIGARAAARGEPLPAVRTQAARALPAGAVIGVHRDGELVRIEITVTVHAPGAAALPPIRVHTRVTAATEPGADAAHETPLPEPPP</sequence>
<feature type="region of interest" description="Disordered" evidence="1">
    <location>
        <begin position="103"/>
        <end position="122"/>
    </location>
</feature>
<evidence type="ECO:0000313" key="2">
    <source>
        <dbReference type="EMBL" id="MBW8482916.1"/>
    </source>
</evidence>
<evidence type="ECO:0008006" key="4">
    <source>
        <dbReference type="Google" id="ProtNLM"/>
    </source>
</evidence>
<organism evidence="2 3">
    <name type="scientific">Actinomadura parmotrematis</name>
    <dbReference type="NCBI Taxonomy" id="2864039"/>
    <lineage>
        <taxon>Bacteria</taxon>
        <taxon>Bacillati</taxon>
        <taxon>Actinomycetota</taxon>
        <taxon>Actinomycetes</taxon>
        <taxon>Streptosporangiales</taxon>
        <taxon>Thermomonosporaceae</taxon>
        <taxon>Actinomadura</taxon>
    </lineage>
</organism>
<keyword evidence="3" id="KW-1185">Reference proteome</keyword>
<dbReference type="InterPro" id="IPR049790">
    <property type="entry name" value="Rv3655c/TadE"/>
</dbReference>
<evidence type="ECO:0000256" key="1">
    <source>
        <dbReference type="SAM" id="MobiDB-lite"/>
    </source>
</evidence>
<name>A0ABS7FR87_9ACTN</name>